<protein>
    <submittedName>
        <fullName evidence="2">Cullin protein neddylation domain-domain-containing protein</fullName>
    </submittedName>
</protein>
<feature type="domain" description="Cullin neddylation" evidence="1">
    <location>
        <begin position="34"/>
        <end position="99"/>
    </location>
</feature>
<dbReference type="Gene3D" id="1.10.10.10">
    <property type="entry name" value="Winged helix-like DNA-binding domain superfamily/Winged helix DNA-binding domain"/>
    <property type="match status" value="1"/>
</dbReference>
<dbReference type="InterPro" id="IPR036388">
    <property type="entry name" value="WH-like_DNA-bd_sf"/>
</dbReference>
<keyword evidence="3" id="KW-1185">Reference proteome</keyword>
<sequence>MYNHDFESADAHIWMNTEKLNEAIENNAAIDSTVLISRDQQVDAAIVRILKAKQSLSHGALLGEVTRQIRFPLTAPEVKQRIELLIEKEYIERTEDDGYRYT</sequence>
<dbReference type="OrthoDB" id="27073at2759"/>
<dbReference type="AlphaFoldDB" id="A0A1X2IW78"/>
<accession>A0A1X2IW78</accession>
<proteinExistence type="predicted"/>
<dbReference type="InterPro" id="IPR045093">
    <property type="entry name" value="Cullin"/>
</dbReference>
<evidence type="ECO:0000313" key="2">
    <source>
        <dbReference type="EMBL" id="ORZ23282.1"/>
    </source>
</evidence>
<evidence type="ECO:0000259" key="1">
    <source>
        <dbReference type="SMART" id="SM00884"/>
    </source>
</evidence>
<dbReference type="EMBL" id="MCGE01000003">
    <property type="protein sequence ID" value="ORZ23282.1"/>
    <property type="molecule type" value="Genomic_DNA"/>
</dbReference>
<organism evidence="2 3">
    <name type="scientific">Absidia repens</name>
    <dbReference type="NCBI Taxonomy" id="90262"/>
    <lineage>
        <taxon>Eukaryota</taxon>
        <taxon>Fungi</taxon>
        <taxon>Fungi incertae sedis</taxon>
        <taxon>Mucoromycota</taxon>
        <taxon>Mucoromycotina</taxon>
        <taxon>Mucoromycetes</taxon>
        <taxon>Mucorales</taxon>
        <taxon>Cunninghamellaceae</taxon>
        <taxon>Absidia</taxon>
    </lineage>
</organism>
<comment type="caution">
    <text evidence="2">The sequence shown here is derived from an EMBL/GenBank/DDBJ whole genome shotgun (WGS) entry which is preliminary data.</text>
</comment>
<dbReference type="STRING" id="90262.A0A1X2IW78"/>
<dbReference type="Proteomes" id="UP000193560">
    <property type="component" value="Unassembled WGS sequence"/>
</dbReference>
<name>A0A1X2IW78_9FUNG</name>
<gene>
    <name evidence="2" type="ORF">BCR42DRAFT_404403</name>
</gene>
<dbReference type="SUPFAM" id="SSF46785">
    <property type="entry name" value="Winged helix' DNA-binding domain"/>
    <property type="match status" value="1"/>
</dbReference>
<dbReference type="PANTHER" id="PTHR11932">
    <property type="entry name" value="CULLIN"/>
    <property type="match status" value="1"/>
</dbReference>
<evidence type="ECO:0000313" key="3">
    <source>
        <dbReference type="Proteomes" id="UP000193560"/>
    </source>
</evidence>
<dbReference type="SMART" id="SM00884">
    <property type="entry name" value="Cullin_Nedd8"/>
    <property type="match status" value="1"/>
</dbReference>
<dbReference type="InterPro" id="IPR019559">
    <property type="entry name" value="Cullin_neddylation_domain"/>
</dbReference>
<dbReference type="InterPro" id="IPR036390">
    <property type="entry name" value="WH_DNA-bd_sf"/>
</dbReference>
<dbReference type="Pfam" id="PF10557">
    <property type="entry name" value="Cullin_Nedd8"/>
    <property type="match status" value="1"/>
</dbReference>
<reference evidence="2 3" key="1">
    <citation type="submission" date="2016-07" db="EMBL/GenBank/DDBJ databases">
        <title>Pervasive Adenine N6-methylation of Active Genes in Fungi.</title>
        <authorList>
            <consortium name="DOE Joint Genome Institute"/>
            <person name="Mondo S.J."/>
            <person name="Dannebaum R.O."/>
            <person name="Kuo R.C."/>
            <person name="Labutti K."/>
            <person name="Haridas S."/>
            <person name="Kuo A."/>
            <person name="Salamov A."/>
            <person name="Ahrendt S.R."/>
            <person name="Lipzen A."/>
            <person name="Sullivan W."/>
            <person name="Andreopoulos W.B."/>
            <person name="Clum A."/>
            <person name="Lindquist E."/>
            <person name="Daum C."/>
            <person name="Ramamoorthy G.K."/>
            <person name="Gryganskyi A."/>
            <person name="Culley D."/>
            <person name="Magnuson J.K."/>
            <person name="James T.Y."/>
            <person name="O'Malley M.A."/>
            <person name="Stajich J.E."/>
            <person name="Spatafora J.W."/>
            <person name="Visel A."/>
            <person name="Grigoriev I.V."/>
        </authorList>
    </citation>
    <scope>NUCLEOTIDE SEQUENCE [LARGE SCALE GENOMIC DNA]</scope>
    <source>
        <strain evidence="2 3">NRRL 1336</strain>
    </source>
</reference>